<dbReference type="InParanoid" id="A0A177C6T3"/>
<organism evidence="3 4">
    <name type="scientific">Paraphaeosphaeria sporulosa</name>
    <dbReference type="NCBI Taxonomy" id="1460663"/>
    <lineage>
        <taxon>Eukaryota</taxon>
        <taxon>Fungi</taxon>
        <taxon>Dikarya</taxon>
        <taxon>Ascomycota</taxon>
        <taxon>Pezizomycotina</taxon>
        <taxon>Dothideomycetes</taxon>
        <taxon>Pleosporomycetidae</taxon>
        <taxon>Pleosporales</taxon>
        <taxon>Massarineae</taxon>
        <taxon>Didymosphaeriaceae</taxon>
        <taxon>Paraphaeosphaeria</taxon>
    </lineage>
</organism>
<dbReference type="InterPro" id="IPR005645">
    <property type="entry name" value="FSH-like_dom"/>
</dbReference>
<evidence type="ECO:0000259" key="2">
    <source>
        <dbReference type="Pfam" id="PF03959"/>
    </source>
</evidence>
<dbReference type="Proteomes" id="UP000077069">
    <property type="component" value="Unassembled WGS sequence"/>
</dbReference>
<evidence type="ECO:0000256" key="1">
    <source>
        <dbReference type="ARBA" id="ARBA00022801"/>
    </source>
</evidence>
<evidence type="ECO:0000313" key="3">
    <source>
        <dbReference type="EMBL" id="OAG03245.1"/>
    </source>
</evidence>
<gene>
    <name evidence="3" type="ORF">CC84DRAFT_1220126</name>
</gene>
<dbReference type="GO" id="GO:0019748">
    <property type="term" value="P:secondary metabolic process"/>
    <property type="evidence" value="ECO:0007669"/>
    <property type="project" value="TreeGrafter"/>
</dbReference>
<dbReference type="Gene3D" id="3.40.50.1820">
    <property type="entry name" value="alpha/beta hydrolase"/>
    <property type="match status" value="1"/>
</dbReference>
<dbReference type="PANTHER" id="PTHR48070">
    <property type="entry name" value="ESTERASE OVCA2"/>
    <property type="match status" value="1"/>
</dbReference>
<dbReference type="AlphaFoldDB" id="A0A177C6T3"/>
<dbReference type="STRING" id="1460663.A0A177C6T3"/>
<feature type="domain" description="Serine hydrolase" evidence="2">
    <location>
        <begin position="2"/>
        <end position="195"/>
    </location>
</feature>
<sequence>MRFLMLHGGGTNNQIFELQTAAIRYELGLQTSFEFVEGSIPALRAPGIESLVRPGDNFFVYFVPGSADTILKAVDDLQGYLDQDGPFDAILAFSQGCSLAATWCYRAQQLQHIPVKGIVFFSGEPAQSLAGLARGEARDLDPRSEEGALRVPTAHVWGVKDVTNPERNKMLYEQCDAENRGPVIWHPGAHELPGSGMDKAVQEVVQSIRRLVGRK</sequence>
<dbReference type="GO" id="GO:0005737">
    <property type="term" value="C:cytoplasm"/>
    <property type="evidence" value="ECO:0007669"/>
    <property type="project" value="TreeGrafter"/>
</dbReference>
<dbReference type="EMBL" id="KV441555">
    <property type="protein sequence ID" value="OAG03245.1"/>
    <property type="molecule type" value="Genomic_DNA"/>
</dbReference>
<dbReference type="PANTHER" id="PTHR48070:SF7">
    <property type="entry name" value="SERINE HYDROLASE FSH DOMAIN-CONTAINING PROTEIN-RELATED"/>
    <property type="match status" value="1"/>
</dbReference>
<dbReference type="GeneID" id="28766625"/>
<evidence type="ECO:0000313" key="4">
    <source>
        <dbReference type="Proteomes" id="UP000077069"/>
    </source>
</evidence>
<dbReference type="RefSeq" id="XP_018033610.1">
    <property type="nucleotide sequence ID" value="XM_018183139.1"/>
</dbReference>
<accession>A0A177C6T3</accession>
<keyword evidence="1" id="KW-0378">Hydrolase</keyword>
<name>A0A177C6T3_9PLEO</name>
<dbReference type="InterPro" id="IPR050593">
    <property type="entry name" value="LovG"/>
</dbReference>
<dbReference type="Pfam" id="PF03959">
    <property type="entry name" value="FSH1"/>
    <property type="match status" value="1"/>
</dbReference>
<dbReference type="OrthoDB" id="2094269at2759"/>
<proteinExistence type="predicted"/>
<dbReference type="GO" id="GO:0016787">
    <property type="term" value="F:hydrolase activity"/>
    <property type="evidence" value="ECO:0007669"/>
    <property type="project" value="UniProtKB-KW"/>
</dbReference>
<dbReference type="SUPFAM" id="SSF53474">
    <property type="entry name" value="alpha/beta-Hydrolases"/>
    <property type="match status" value="1"/>
</dbReference>
<keyword evidence="4" id="KW-1185">Reference proteome</keyword>
<protein>
    <recommendedName>
        <fullName evidence="2">Serine hydrolase domain-containing protein</fullName>
    </recommendedName>
</protein>
<dbReference type="InterPro" id="IPR029058">
    <property type="entry name" value="AB_hydrolase_fold"/>
</dbReference>
<dbReference type="GO" id="GO:0005634">
    <property type="term" value="C:nucleus"/>
    <property type="evidence" value="ECO:0007669"/>
    <property type="project" value="TreeGrafter"/>
</dbReference>
<reference evidence="3 4" key="1">
    <citation type="submission" date="2016-05" db="EMBL/GenBank/DDBJ databases">
        <title>Comparative analysis of secretome profiles of manganese(II)-oxidizing ascomycete fungi.</title>
        <authorList>
            <consortium name="DOE Joint Genome Institute"/>
            <person name="Zeiner C.A."/>
            <person name="Purvine S.O."/>
            <person name="Zink E.M."/>
            <person name="Wu S."/>
            <person name="Pasa-Tolic L."/>
            <person name="Chaput D.L."/>
            <person name="Haridas S."/>
            <person name="Grigoriev I.V."/>
            <person name="Santelli C.M."/>
            <person name="Hansel C.M."/>
        </authorList>
    </citation>
    <scope>NUCLEOTIDE SEQUENCE [LARGE SCALE GENOMIC DNA]</scope>
    <source>
        <strain evidence="3 4">AP3s5-JAC2a</strain>
    </source>
</reference>